<accession>A0A2T0BQ38</accession>
<protein>
    <submittedName>
        <fullName evidence="1">Uncharacterized protein</fullName>
    </submittedName>
</protein>
<proteinExistence type="predicted"/>
<evidence type="ECO:0000313" key="1">
    <source>
        <dbReference type="EMBL" id="PRR85996.1"/>
    </source>
</evidence>
<dbReference type="AlphaFoldDB" id="A0A2T0BQ38"/>
<comment type="caution">
    <text evidence="1">The sequence shown here is derived from an EMBL/GenBank/DDBJ whole genome shotgun (WGS) entry which is preliminary data.</text>
</comment>
<organism evidence="1 2">
    <name type="scientific">Clostridium luticellarii</name>
    <dbReference type="NCBI Taxonomy" id="1691940"/>
    <lineage>
        <taxon>Bacteria</taxon>
        <taxon>Bacillati</taxon>
        <taxon>Bacillota</taxon>
        <taxon>Clostridia</taxon>
        <taxon>Eubacteriales</taxon>
        <taxon>Clostridiaceae</taxon>
        <taxon>Clostridium</taxon>
    </lineage>
</organism>
<dbReference type="OrthoDB" id="1911777at2"/>
<keyword evidence="2" id="KW-1185">Reference proteome</keyword>
<gene>
    <name evidence="1" type="ORF">CLLU_10240</name>
</gene>
<dbReference type="RefSeq" id="WP_106008502.1">
    <property type="nucleotide sequence ID" value="NZ_PVXP01000009.1"/>
</dbReference>
<dbReference type="Proteomes" id="UP000237798">
    <property type="component" value="Unassembled WGS sequence"/>
</dbReference>
<name>A0A2T0BQ38_9CLOT</name>
<sequence>MANPAFTALINSFNAQLAAMNKNDFKMYDPGDCGYFIDSIYYDNDKDKIMCKFKEDFEGEDE</sequence>
<reference evidence="1 2" key="1">
    <citation type="submission" date="2018-03" db="EMBL/GenBank/DDBJ databases">
        <title>Genome sequence of Clostridium luticellarii DSM 29923.</title>
        <authorList>
            <person name="Poehlein A."/>
            <person name="Daniel R."/>
        </authorList>
    </citation>
    <scope>NUCLEOTIDE SEQUENCE [LARGE SCALE GENOMIC DNA]</scope>
    <source>
        <strain evidence="1 2">DSM 29923</strain>
    </source>
</reference>
<evidence type="ECO:0000313" key="2">
    <source>
        <dbReference type="Proteomes" id="UP000237798"/>
    </source>
</evidence>
<dbReference type="EMBL" id="PVXP01000009">
    <property type="protein sequence ID" value="PRR85996.1"/>
    <property type="molecule type" value="Genomic_DNA"/>
</dbReference>